<evidence type="ECO:0000313" key="4">
    <source>
        <dbReference type="Proteomes" id="UP001054837"/>
    </source>
</evidence>
<dbReference type="InterPro" id="IPR002347">
    <property type="entry name" value="SDR_fam"/>
</dbReference>
<proteinExistence type="inferred from homology"/>
<reference evidence="3 4" key="1">
    <citation type="submission" date="2021-06" db="EMBL/GenBank/DDBJ databases">
        <title>Caerostris darwini draft genome.</title>
        <authorList>
            <person name="Kono N."/>
            <person name="Arakawa K."/>
        </authorList>
    </citation>
    <scope>NUCLEOTIDE SEQUENCE [LARGE SCALE GENOMIC DNA]</scope>
</reference>
<dbReference type="PRINTS" id="PR00081">
    <property type="entry name" value="GDHRDH"/>
</dbReference>
<dbReference type="Proteomes" id="UP001054837">
    <property type="component" value="Unassembled WGS sequence"/>
</dbReference>
<keyword evidence="4" id="KW-1185">Reference proteome</keyword>
<dbReference type="Pfam" id="PF00106">
    <property type="entry name" value="adh_short"/>
    <property type="match status" value="1"/>
</dbReference>
<accession>A0AAV4TAH8</accession>
<comment type="similarity">
    <text evidence="2">Belongs to the short-chain dehydrogenases/reductases (SDR) family.</text>
</comment>
<dbReference type="GO" id="GO:0016491">
    <property type="term" value="F:oxidoreductase activity"/>
    <property type="evidence" value="ECO:0007669"/>
    <property type="project" value="UniProtKB-KW"/>
</dbReference>
<evidence type="ECO:0000256" key="1">
    <source>
        <dbReference type="ARBA" id="ARBA00023002"/>
    </source>
</evidence>
<gene>
    <name evidence="3" type="primary">RDH13</name>
    <name evidence="3" type="ORF">CDAR_185721</name>
</gene>
<evidence type="ECO:0000313" key="3">
    <source>
        <dbReference type="EMBL" id="GIY42471.1"/>
    </source>
</evidence>
<dbReference type="CDD" id="cd05327">
    <property type="entry name" value="retinol-DH_like_SDR_c_like"/>
    <property type="match status" value="1"/>
</dbReference>
<dbReference type="EMBL" id="BPLQ01009204">
    <property type="protein sequence ID" value="GIY42471.1"/>
    <property type="molecule type" value="Genomic_DNA"/>
</dbReference>
<dbReference type="InterPro" id="IPR036291">
    <property type="entry name" value="NAD(P)-bd_dom_sf"/>
</dbReference>
<dbReference type="SUPFAM" id="SSF51735">
    <property type="entry name" value="NAD(P)-binding Rossmann-fold domains"/>
    <property type="match status" value="1"/>
</dbReference>
<sequence length="282" mass="31428">MEDKVIIVTGANSGIGFETAKDLAARKGRVILACRNMERGQKAADAIIKSTGNVNVVARHLDLSSLNSVKQFATDFIKSENRLDVLIHNAGMSPEPGKYLTEDNLELQFATNHFGPFLLTNLLLDMLKKSSPSRIIVVSSVTHHWASLDLENLNCEKYPRHPYWVYCSTKLANILFVRELAKRLQGTGVTVNALHPGGVKTAIARNAQWFIKYLIIPIIYFFLKDSKSGAQTSICLAVSDEVKDTTGKYFVDCKPSWISRLARDEAKGRKLWELSEKCTGIN</sequence>
<protein>
    <recommendedName>
        <fullName evidence="5">Retinol dehydrogenase 14</fullName>
    </recommendedName>
</protein>
<dbReference type="AlphaFoldDB" id="A0AAV4TAH8"/>
<name>A0AAV4TAH8_9ARAC</name>
<dbReference type="PANTHER" id="PTHR43157:SF66">
    <property type="entry name" value="WW DOMAIN-CONTAINING OXIDOREDUCTASE-LIKE PROTEIN"/>
    <property type="match status" value="1"/>
</dbReference>
<evidence type="ECO:0000256" key="2">
    <source>
        <dbReference type="RuleBase" id="RU000363"/>
    </source>
</evidence>
<organism evidence="3 4">
    <name type="scientific">Caerostris darwini</name>
    <dbReference type="NCBI Taxonomy" id="1538125"/>
    <lineage>
        <taxon>Eukaryota</taxon>
        <taxon>Metazoa</taxon>
        <taxon>Ecdysozoa</taxon>
        <taxon>Arthropoda</taxon>
        <taxon>Chelicerata</taxon>
        <taxon>Arachnida</taxon>
        <taxon>Araneae</taxon>
        <taxon>Araneomorphae</taxon>
        <taxon>Entelegynae</taxon>
        <taxon>Araneoidea</taxon>
        <taxon>Araneidae</taxon>
        <taxon>Caerostris</taxon>
    </lineage>
</organism>
<evidence type="ECO:0008006" key="5">
    <source>
        <dbReference type="Google" id="ProtNLM"/>
    </source>
</evidence>
<dbReference type="PRINTS" id="PR00080">
    <property type="entry name" value="SDRFAMILY"/>
</dbReference>
<dbReference type="PANTHER" id="PTHR43157">
    <property type="entry name" value="PHOSPHATIDYLINOSITOL-GLYCAN BIOSYNTHESIS CLASS F PROTEIN-RELATED"/>
    <property type="match status" value="1"/>
</dbReference>
<keyword evidence="1" id="KW-0560">Oxidoreductase</keyword>
<dbReference type="Gene3D" id="3.40.50.720">
    <property type="entry name" value="NAD(P)-binding Rossmann-like Domain"/>
    <property type="match status" value="1"/>
</dbReference>
<comment type="caution">
    <text evidence="3">The sequence shown here is derived from an EMBL/GenBank/DDBJ whole genome shotgun (WGS) entry which is preliminary data.</text>
</comment>